<comment type="caution">
    <text evidence="1">The sequence shown here is derived from an EMBL/GenBank/DDBJ whole genome shotgun (WGS) entry which is preliminary data.</text>
</comment>
<gene>
    <name evidence="1" type="ORF">ACFPQB_20375</name>
</gene>
<sequence length="229" mass="24157">MADLAARIEVEKLTAALGVTGDELMFLTASSPDEIRSLTGAVRTAIAERNAGRVQRVAGLTGMVPTSIASKVAQHAFGPRLSARVAAVIEPADAAKLAGHLPAPFLAQVAARLDPERVEGLIRGLPDQLLVDVGRQILADGEHAALGRLVAVVSTEVATRVVENATADELLRVALYADDPAQLEAVIDELSDERLQGVLTAAEQLDPDARGLLESRVSPATRDRLTERL</sequence>
<dbReference type="EMBL" id="JBHSNS010000014">
    <property type="protein sequence ID" value="MFC5731278.1"/>
    <property type="molecule type" value="Genomic_DNA"/>
</dbReference>
<proteinExistence type="predicted"/>
<dbReference type="Proteomes" id="UP001596072">
    <property type="component" value="Unassembled WGS sequence"/>
</dbReference>
<organism evidence="1 2">
    <name type="scientific">Nocardioides vastitatis</name>
    <dbReference type="NCBI Taxonomy" id="2568655"/>
    <lineage>
        <taxon>Bacteria</taxon>
        <taxon>Bacillati</taxon>
        <taxon>Actinomycetota</taxon>
        <taxon>Actinomycetes</taxon>
        <taxon>Propionibacteriales</taxon>
        <taxon>Nocardioidaceae</taxon>
        <taxon>Nocardioides</taxon>
    </lineage>
</organism>
<keyword evidence="2" id="KW-1185">Reference proteome</keyword>
<reference evidence="2" key="1">
    <citation type="journal article" date="2019" name="Int. J. Syst. Evol. Microbiol.">
        <title>The Global Catalogue of Microorganisms (GCM) 10K type strain sequencing project: providing services to taxonomists for standard genome sequencing and annotation.</title>
        <authorList>
            <consortium name="The Broad Institute Genomics Platform"/>
            <consortium name="The Broad Institute Genome Sequencing Center for Infectious Disease"/>
            <person name="Wu L."/>
            <person name="Ma J."/>
        </authorList>
    </citation>
    <scope>NUCLEOTIDE SEQUENCE [LARGE SCALE GENOMIC DNA]</scope>
    <source>
        <strain evidence="2">YIM 94188</strain>
    </source>
</reference>
<evidence type="ECO:0000313" key="2">
    <source>
        <dbReference type="Proteomes" id="UP001596072"/>
    </source>
</evidence>
<evidence type="ECO:0008006" key="3">
    <source>
        <dbReference type="Google" id="ProtNLM"/>
    </source>
</evidence>
<dbReference type="RefSeq" id="WP_136433671.1">
    <property type="nucleotide sequence ID" value="NZ_JBHSNS010000014.1"/>
</dbReference>
<accession>A0ABW0ZM56</accession>
<evidence type="ECO:0000313" key="1">
    <source>
        <dbReference type="EMBL" id="MFC5731278.1"/>
    </source>
</evidence>
<name>A0ABW0ZM56_9ACTN</name>
<protein>
    <recommendedName>
        <fullName evidence="3">Magnesium transporter MgtE intracellular domain-containing protein</fullName>
    </recommendedName>
</protein>